<proteinExistence type="predicted"/>
<keyword evidence="2" id="KW-0288">FMN</keyword>
<dbReference type="EMBL" id="JACCBE010000001">
    <property type="protein sequence ID" value="NYD56408.1"/>
    <property type="molecule type" value="Genomic_DNA"/>
</dbReference>
<protein>
    <submittedName>
        <fullName evidence="4">NAD(P)H-dependent flavin oxidoreductase YrpB (Nitropropane dioxygenase family)</fullName>
    </submittedName>
</protein>
<dbReference type="Pfam" id="PF03060">
    <property type="entry name" value="NMO"/>
    <property type="match status" value="1"/>
</dbReference>
<dbReference type="PANTHER" id="PTHR32332:SF20">
    <property type="entry name" value="2-NITROPROPANE DIOXYGENASE-LIKE PROTEIN"/>
    <property type="match status" value="1"/>
</dbReference>
<reference evidence="4 5" key="1">
    <citation type="submission" date="2020-07" db="EMBL/GenBank/DDBJ databases">
        <title>Sequencing the genomes of 1000 actinobacteria strains.</title>
        <authorList>
            <person name="Klenk H.-P."/>
        </authorList>
    </citation>
    <scope>NUCLEOTIDE SEQUENCE [LARGE SCALE GENOMIC DNA]</scope>
    <source>
        <strain evidence="4 5">DSM 18965</strain>
    </source>
</reference>
<keyword evidence="5" id="KW-1185">Reference proteome</keyword>
<gene>
    <name evidence="4" type="ORF">BKA08_000646</name>
</gene>
<evidence type="ECO:0000313" key="4">
    <source>
        <dbReference type="EMBL" id="NYD56408.1"/>
    </source>
</evidence>
<comment type="caution">
    <text evidence="4">The sequence shown here is derived from an EMBL/GenBank/DDBJ whole genome shotgun (WGS) entry which is preliminary data.</text>
</comment>
<dbReference type="RefSeq" id="WP_179614315.1">
    <property type="nucleotide sequence ID" value="NZ_CP059163.1"/>
</dbReference>
<keyword evidence="4" id="KW-0223">Dioxygenase</keyword>
<dbReference type="GO" id="GO:0051213">
    <property type="term" value="F:dioxygenase activity"/>
    <property type="evidence" value="ECO:0007669"/>
    <property type="project" value="UniProtKB-KW"/>
</dbReference>
<name>A0A7Y9JQ96_9ACTN</name>
<evidence type="ECO:0000256" key="2">
    <source>
        <dbReference type="ARBA" id="ARBA00022643"/>
    </source>
</evidence>
<organism evidence="4 5">
    <name type="scientific">Nocardioides marinisabuli</name>
    <dbReference type="NCBI Taxonomy" id="419476"/>
    <lineage>
        <taxon>Bacteria</taxon>
        <taxon>Bacillati</taxon>
        <taxon>Actinomycetota</taxon>
        <taxon>Actinomycetes</taxon>
        <taxon>Propionibacteriales</taxon>
        <taxon>Nocardioidaceae</taxon>
        <taxon>Nocardioides</taxon>
    </lineage>
</organism>
<keyword evidence="3" id="KW-0560">Oxidoreductase</keyword>
<dbReference type="SUPFAM" id="SSF51412">
    <property type="entry name" value="Inosine monophosphate dehydrogenase (IMPDH)"/>
    <property type="match status" value="1"/>
</dbReference>
<evidence type="ECO:0000256" key="3">
    <source>
        <dbReference type="ARBA" id="ARBA00023002"/>
    </source>
</evidence>
<dbReference type="GO" id="GO:0018580">
    <property type="term" value="F:nitronate monooxygenase activity"/>
    <property type="evidence" value="ECO:0007669"/>
    <property type="project" value="InterPro"/>
</dbReference>
<dbReference type="Proteomes" id="UP000516957">
    <property type="component" value="Unassembled WGS sequence"/>
</dbReference>
<dbReference type="Gene3D" id="3.20.20.70">
    <property type="entry name" value="Aldolase class I"/>
    <property type="match status" value="1"/>
</dbReference>
<dbReference type="InterPro" id="IPR013785">
    <property type="entry name" value="Aldolase_TIM"/>
</dbReference>
<evidence type="ECO:0000256" key="1">
    <source>
        <dbReference type="ARBA" id="ARBA00022630"/>
    </source>
</evidence>
<dbReference type="CDD" id="cd04730">
    <property type="entry name" value="NPD_like"/>
    <property type="match status" value="1"/>
</dbReference>
<accession>A0A7Y9JQ96</accession>
<evidence type="ECO:0000313" key="5">
    <source>
        <dbReference type="Proteomes" id="UP000516957"/>
    </source>
</evidence>
<dbReference type="InterPro" id="IPR004136">
    <property type="entry name" value="NMO"/>
</dbReference>
<sequence>MIEQQLSTPLTELVGVRHPVVQTGMGWVAGPRLVSGTANAGGLGILASATMTHEELERAIVEVKGRTDQPFGVNLRADAGDAADRCDLLIRHGVRVASFALAPKQDLIKKLKDHGIVVMPSVGLPRHAEKVASWGADAVMIQGGEGGGHTGSVPTTLLLPTVLDAVDIPVVAAGGFFDGRGLAAALSYGAAGIGMGTRFLLTADSAVPQAVKELYLSHDVNGTVVTAKVDGMPHRMLRTPLVEEIEETSAVKRLGPTVRRTLEFKRTSGMTWLDLARDGRAMRKTQGRTLAQMTLAANTPMMLKAGLVDGDTSAGVLASGQVVGVLDDLPTCEELVDRVVTEAVACLRRTATHLR</sequence>
<keyword evidence="1" id="KW-0285">Flavoprotein</keyword>
<dbReference type="PANTHER" id="PTHR32332">
    <property type="entry name" value="2-NITROPROPANE DIOXYGENASE"/>
    <property type="match status" value="1"/>
</dbReference>
<dbReference type="AlphaFoldDB" id="A0A7Y9JQ96"/>